<keyword evidence="6" id="KW-1133">Transmembrane helix</keyword>
<dbReference type="RefSeq" id="WP_379153082.1">
    <property type="nucleotide sequence ID" value="NZ_JBHSRJ010000004.1"/>
</dbReference>
<evidence type="ECO:0000313" key="9">
    <source>
        <dbReference type="Proteomes" id="UP001596135"/>
    </source>
</evidence>
<sequence>MRRPMSLLARVSAGVAALVVVLVTAPPGFAAPTLSISQTDNLTDGQVVTISASGFEPNLSNIAIGQCTEDYVGPADCNTVTGAVFKVADASGNVAPFTIKVAEVFGGHDCTKEQCVIAGAPLPTNADAATIKANTYVAKISFGAAEAEPTAAATTAAADGGTLPKTGAGDSVPVLMLGASALLAAGIGVMLLVPGRRRGEHG</sequence>
<dbReference type="Gene3D" id="2.60.40.230">
    <property type="entry name" value="Neocarzinostatin-like"/>
    <property type="match status" value="1"/>
</dbReference>
<comment type="similarity">
    <text evidence="1">Belongs to the neocarzinostatin family.</text>
</comment>
<keyword evidence="6" id="KW-0472">Membrane</keyword>
<reference evidence="9" key="1">
    <citation type="journal article" date="2019" name="Int. J. Syst. Evol. Microbiol.">
        <title>The Global Catalogue of Microorganisms (GCM) 10K type strain sequencing project: providing services to taxonomists for standard genome sequencing and annotation.</title>
        <authorList>
            <consortium name="The Broad Institute Genomics Platform"/>
            <consortium name="The Broad Institute Genome Sequencing Center for Infectious Disease"/>
            <person name="Wu L."/>
            <person name="Ma J."/>
        </authorList>
    </citation>
    <scope>NUCLEOTIDE SEQUENCE [LARGE SCALE GENOMIC DNA]</scope>
    <source>
        <strain evidence="9">CCUG 54522</strain>
    </source>
</reference>
<evidence type="ECO:0000256" key="3">
    <source>
        <dbReference type="ARBA" id="ARBA00023022"/>
    </source>
</evidence>
<dbReference type="EMBL" id="JBHSRJ010000004">
    <property type="protein sequence ID" value="MFC6043209.1"/>
    <property type="molecule type" value="Genomic_DNA"/>
</dbReference>
<protein>
    <submittedName>
        <fullName evidence="8">Neocarzinostatin apoprotein domain-containing protein</fullName>
    </submittedName>
</protein>
<evidence type="ECO:0000256" key="5">
    <source>
        <dbReference type="ARBA" id="ARBA00023157"/>
    </source>
</evidence>
<organism evidence="8 9">
    <name type="scientific">Nocardioides hankookensis</name>
    <dbReference type="NCBI Taxonomy" id="443157"/>
    <lineage>
        <taxon>Bacteria</taxon>
        <taxon>Bacillati</taxon>
        <taxon>Actinomycetota</taxon>
        <taxon>Actinomycetes</taxon>
        <taxon>Propionibacteriales</taxon>
        <taxon>Nocardioidaceae</taxon>
        <taxon>Nocardioides</taxon>
    </lineage>
</organism>
<comment type="caution">
    <text evidence="8">The sequence shown here is derived from an EMBL/GenBank/DDBJ whole genome shotgun (WGS) entry which is preliminary data.</text>
</comment>
<evidence type="ECO:0000256" key="4">
    <source>
        <dbReference type="ARBA" id="ARBA00023125"/>
    </source>
</evidence>
<keyword evidence="9" id="KW-1185">Reference proteome</keyword>
<evidence type="ECO:0000313" key="8">
    <source>
        <dbReference type="EMBL" id="MFC6043209.1"/>
    </source>
</evidence>
<keyword evidence="4" id="KW-0238">DNA-binding</keyword>
<accession>A0ABW1LI92</accession>
<feature type="signal peptide" evidence="7">
    <location>
        <begin position="1"/>
        <end position="30"/>
    </location>
</feature>
<evidence type="ECO:0000256" key="1">
    <source>
        <dbReference type="ARBA" id="ARBA00010648"/>
    </source>
</evidence>
<gene>
    <name evidence="8" type="ORF">ACFPYL_08995</name>
</gene>
<keyword evidence="3" id="KW-0044">Antibiotic</keyword>
<evidence type="ECO:0000256" key="2">
    <source>
        <dbReference type="ARBA" id="ARBA00022529"/>
    </source>
</evidence>
<keyword evidence="5" id="KW-1015">Disulfide bond</keyword>
<evidence type="ECO:0000256" key="6">
    <source>
        <dbReference type="SAM" id="Phobius"/>
    </source>
</evidence>
<dbReference type="Pfam" id="PF00960">
    <property type="entry name" value="Neocarzinostat"/>
    <property type="match status" value="1"/>
</dbReference>
<evidence type="ECO:0000256" key="7">
    <source>
        <dbReference type="SAM" id="SignalP"/>
    </source>
</evidence>
<feature type="chain" id="PRO_5046675012" evidence="7">
    <location>
        <begin position="31"/>
        <end position="202"/>
    </location>
</feature>
<dbReference type="Proteomes" id="UP001596135">
    <property type="component" value="Unassembled WGS sequence"/>
</dbReference>
<name>A0ABW1LI92_9ACTN</name>
<dbReference type="InterPro" id="IPR027273">
    <property type="entry name" value="Neocarzinostatin-like"/>
</dbReference>
<dbReference type="InterPro" id="IPR002186">
    <property type="entry name" value="Neocarzinostatin_fam"/>
</dbReference>
<keyword evidence="7" id="KW-0732">Signal</keyword>
<feature type="transmembrane region" description="Helical" evidence="6">
    <location>
        <begin position="172"/>
        <end position="193"/>
    </location>
</feature>
<dbReference type="SUPFAM" id="SSF49319">
    <property type="entry name" value="Actinoxanthin-like"/>
    <property type="match status" value="1"/>
</dbReference>
<keyword evidence="6" id="KW-0812">Transmembrane</keyword>
<keyword evidence="2" id="KW-0929">Antimicrobial</keyword>
<proteinExistence type="inferred from homology"/>